<dbReference type="InterPro" id="IPR005170">
    <property type="entry name" value="Transptr-assoc_dom"/>
</dbReference>
<dbReference type="Pfam" id="PF03471">
    <property type="entry name" value="CorC_HlyC"/>
    <property type="match status" value="1"/>
</dbReference>
<dbReference type="EMBL" id="CP075585">
    <property type="protein sequence ID" value="QZA58888.1"/>
    <property type="molecule type" value="Genomic_DNA"/>
</dbReference>
<reference evidence="8 9" key="2">
    <citation type="submission" date="2021-05" db="EMBL/GenBank/DDBJ databases">
        <title>Ecology and evolution of chlamydial symbionts of arthropods.</title>
        <authorList>
            <person name="Halter T."/>
            <person name="Sixt B.S."/>
            <person name="Toenshoff E.R."/>
            <person name="Koestlbacher S."/>
            <person name="Schulz F."/>
            <person name="Kostanjsek R."/>
            <person name="Collingro A."/>
            <person name="Hendrickx F."/>
            <person name="Horn M."/>
        </authorList>
    </citation>
    <scope>NUCLEOTIDE SEQUENCE [LARGE SCALE GENOMIC DNA]</scope>
    <source>
        <strain evidence="8 9">15C</strain>
    </source>
</reference>
<reference evidence="8 9" key="1">
    <citation type="submission" date="2020-01" db="EMBL/GenBank/DDBJ databases">
        <authorList>
            <person name="Sixt B."/>
            <person name="Schulz F."/>
            <person name="Kostanjsek R."/>
            <person name="Koestlbacher S."/>
            <person name="Collingro A."/>
            <person name="Toenshoff E."/>
            <person name="Horn M."/>
        </authorList>
    </citation>
    <scope>NUCLEOTIDE SEQUENCE [LARGE SCALE GENOMIC DNA]</scope>
    <source>
        <strain evidence="8 9">15C</strain>
    </source>
</reference>
<dbReference type="InterPro" id="IPR002550">
    <property type="entry name" value="CNNM"/>
</dbReference>
<dbReference type="RefSeq" id="WP_194845417.1">
    <property type="nucleotide sequence ID" value="NZ_CP075585.1"/>
</dbReference>
<dbReference type="InterPro" id="IPR000644">
    <property type="entry name" value="CBS_dom"/>
</dbReference>
<dbReference type="InterPro" id="IPR046342">
    <property type="entry name" value="CBS_dom_sf"/>
</dbReference>
<evidence type="ECO:0000259" key="6">
    <source>
        <dbReference type="PROSITE" id="PS51371"/>
    </source>
</evidence>
<keyword evidence="9" id="KW-1185">Reference proteome</keyword>
<feature type="transmembrane region" description="Helical" evidence="5">
    <location>
        <begin position="6"/>
        <end position="31"/>
    </location>
</feature>
<comment type="subcellular location">
    <subcellularLocation>
        <location evidence="1">Cell membrane</location>
        <topology evidence="1">Multi-pass membrane protein</topology>
    </subcellularLocation>
</comment>
<dbReference type="InterPro" id="IPR036318">
    <property type="entry name" value="FAD-bd_PCMH-like_sf"/>
</dbReference>
<dbReference type="InterPro" id="IPR051676">
    <property type="entry name" value="UPF0053_domain"/>
</dbReference>
<evidence type="ECO:0000256" key="4">
    <source>
        <dbReference type="PROSITE-ProRule" id="PRU01193"/>
    </source>
</evidence>
<evidence type="ECO:0000256" key="5">
    <source>
        <dbReference type="SAM" id="Phobius"/>
    </source>
</evidence>
<keyword evidence="4 5" id="KW-0472">Membrane</keyword>
<dbReference type="InterPro" id="IPR016169">
    <property type="entry name" value="FAD-bd_PCMH_sub2"/>
</dbReference>
<evidence type="ECO:0000313" key="9">
    <source>
        <dbReference type="Proteomes" id="UP000822862"/>
    </source>
</evidence>
<evidence type="ECO:0000256" key="1">
    <source>
        <dbReference type="ARBA" id="ARBA00004651"/>
    </source>
</evidence>
<dbReference type="PROSITE" id="PS51371">
    <property type="entry name" value="CBS"/>
    <property type="match status" value="1"/>
</dbReference>
<dbReference type="Gene3D" id="3.30.465.10">
    <property type="match status" value="1"/>
</dbReference>
<evidence type="ECO:0000256" key="2">
    <source>
        <dbReference type="ARBA" id="ARBA00022475"/>
    </source>
</evidence>
<gene>
    <name evidence="8" type="ORF">RHAB15C_0000769</name>
</gene>
<feature type="domain" description="CNNM transmembrane" evidence="7">
    <location>
        <begin position="1"/>
        <end position="187"/>
    </location>
</feature>
<evidence type="ECO:0000313" key="8">
    <source>
        <dbReference type="EMBL" id="QZA58888.1"/>
    </source>
</evidence>
<dbReference type="SMART" id="SM01091">
    <property type="entry name" value="CorC_HlyC"/>
    <property type="match status" value="1"/>
</dbReference>
<dbReference type="PANTHER" id="PTHR43099:SF5">
    <property type="entry name" value="HLYC_CORC FAMILY TRANSPORTER"/>
    <property type="match status" value="1"/>
</dbReference>
<feature type="domain" description="CBS" evidence="6">
    <location>
        <begin position="268"/>
        <end position="327"/>
    </location>
</feature>
<dbReference type="Gene3D" id="3.10.580.10">
    <property type="entry name" value="CBS-domain"/>
    <property type="match status" value="1"/>
</dbReference>
<accession>A0ABX8Z0E8</accession>
<organism evidence="8 9">
    <name type="scientific">Candidatus Rhabdochlamydia porcellionis</name>
    <dbReference type="NCBI Taxonomy" id="225148"/>
    <lineage>
        <taxon>Bacteria</taxon>
        <taxon>Pseudomonadati</taxon>
        <taxon>Chlamydiota</taxon>
        <taxon>Chlamydiia</taxon>
        <taxon>Parachlamydiales</taxon>
        <taxon>Candidatus Rhabdochlamydiaceae</taxon>
        <taxon>Candidatus Rhabdochlamydia</taxon>
    </lineage>
</organism>
<feature type="transmembrane region" description="Helical" evidence="5">
    <location>
        <begin position="119"/>
        <end position="142"/>
    </location>
</feature>
<evidence type="ECO:0000259" key="7">
    <source>
        <dbReference type="PROSITE" id="PS51846"/>
    </source>
</evidence>
<dbReference type="SUPFAM" id="SSF54631">
    <property type="entry name" value="CBS-domain pair"/>
    <property type="match status" value="1"/>
</dbReference>
<evidence type="ECO:0000256" key="3">
    <source>
        <dbReference type="PROSITE-ProRule" id="PRU00703"/>
    </source>
</evidence>
<dbReference type="Proteomes" id="UP000822862">
    <property type="component" value="Chromosome"/>
</dbReference>
<keyword evidence="4 5" id="KW-1133">Transmembrane helix</keyword>
<proteinExistence type="predicted"/>
<protein>
    <submittedName>
        <fullName evidence="8">UPF0053 inner membrane protein YfjD</fullName>
    </submittedName>
</protein>
<dbReference type="PANTHER" id="PTHR43099">
    <property type="entry name" value="UPF0053 PROTEIN YRKA"/>
    <property type="match status" value="1"/>
</dbReference>
<dbReference type="SUPFAM" id="SSF56176">
    <property type="entry name" value="FAD-binding/transporter-associated domain-like"/>
    <property type="match status" value="1"/>
</dbReference>
<sequence length="413" mass="47330">MQSWKFFFFLTLLCLVVQGFFSMTEMACVSFNKVRLQYYVSKKKKSALWLNYLLNHPALLFGATLIGVNTALFFGSECSRRFYDAIGLNPDFAPLSQIMLVLIFAEITPMSLGRRYAECMGLFGVPFLYFFSLLLRPIIFILDLFCRWINYLIGNPISSTAYLSREELQNAIEERQSPPSDHTNKQELNTIVANIFSLKAKIAKDITQPLTQIPLVPAFCTIKELRRFIEGKQIVFVPIYHRHPQNIIAVAYLRDLLRIPENKRIKDYARSPWFIAQTTSVLDILKQFRHNNQSLAIVLDRKGLAKGVLTLDSIVHEIFGKSSIWESFSDILPNAFHVVLDRSFPAQMRLDEFNKQFGVHLSYQNAETLGEIVVKALNHNPSPGDSVRIDRFELTVDEISFLAIKTVLVKTIS</sequence>
<keyword evidence="3" id="KW-0129">CBS domain</keyword>
<dbReference type="Pfam" id="PF00571">
    <property type="entry name" value="CBS"/>
    <property type="match status" value="1"/>
</dbReference>
<feature type="transmembrane region" description="Helical" evidence="5">
    <location>
        <begin position="94"/>
        <end position="112"/>
    </location>
</feature>
<dbReference type="PROSITE" id="PS51846">
    <property type="entry name" value="CNNM"/>
    <property type="match status" value="1"/>
</dbReference>
<name>A0ABX8Z0E8_9BACT</name>
<feature type="transmembrane region" description="Helical" evidence="5">
    <location>
        <begin position="52"/>
        <end position="74"/>
    </location>
</feature>
<keyword evidence="2" id="KW-1003">Cell membrane</keyword>
<dbReference type="Pfam" id="PF01595">
    <property type="entry name" value="CNNM"/>
    <property type="match status" value="1"/>
</dbReference>
<keyword evidence="4 5" id="KW-0812">Transmembrane</keyword>